<evidence type="ECO:0000256" key="6">
    <source>
        <dbReference type="SAM" id="Phobius"/>
    </source>
</evidence>
<dbReference type="InterPro" id="IPR020846">
    <property type="entry name" value="MFS_dom"/>
</dbReference>
<dbReference type="InterPro" id="IPR011701">
    <property type="entry name" value="MFS"/>
</dbReference>
<keyword evidence="3 6" id="KW-1133">Transmembrane helix</keyword>
<evidence type="ECO:0000313" key="9">
    <source>
        <dbReference type="Proteomes" id="UP001152024"/>
    </source>
</evidence>
<evidence type="ECO:0000256" key="3">
    <source>
        <dbReference type="ARBA" id="ARBA00022989"/>
    </source>
</evidence>
<evidence type="ECO:0000256" key="5">
    <source>
        <dbReference type="ARBA" id="ARBA00023180"/>
    </source>
</evidence>
<evidence type="ECO:0000256" key="1">
    <source>
        <dbReference type="ARBA" id="ARBA00004141"/>
    </source>
</evidence>
<evidence type="ECO:0000256" key="4">
    <source>
        <dbReference type="ARBA" id="ARBA00023136"/>
    </source>
</evidence>
<dbReference type="PANTHER" id="PTHR23502">
    <property type="entry name" value="MAJOR FACILITATOR SUPERFAMILY"/>
    <property type="match status" value="1"/>
</dbReference>
<keyword evidence="5" id="KW-0325">Glycoprotein</keyword>
<feature type="transmembrane region" description="Helical" evidence="6">
    <location>
        <begin position="314"/>
        <end position="335"/>
    </location>
</feature>
<keyword evidence="4 6" id="KW-0472">Membrane</keyword>
<evidence type="ECO:0000313" key="8">
    <source>
        <dbReference type="EMBL" id="KAJ4110285.1"/>
    </source>
</evidence>
<comment type="subcellular location">
    <subcellularLocation>
        <location evidence="1">Membrane</location>
        <topology evidence="1">Multi-pass membrane protein</topology>
    </subcellularLocation>
</comment>
<dbReference type="EMBL" id="JAOQBH010000036">
    <property type="protein sequence ID" value="KAJ4110285.1"/>
    <property type="molecule type" value="Genomic_DNA"/>
</dbReference>
<reference evidence="8" key="1">
    <citation type="submission" date="2022-09" db="EMBL/GenBank/DDBJ databases">
        <title>Fusarium specimens isolated from Avocado Roots.</title>
        <authorList>
            <person name="Stajich J."/>
            <person name="Roper C."/>
            <person name="Heimlech-Rivalta G."/>
        </authorList>
    </citation>
    <scope>NUCLEOTIDE SEQUENCE</scope>
    <source>
        <strain evidence="8">CF00095</strain>
    </source>
</reference>
<name>A0ABQ8QW57_FUSEQ</name>
<organism evidence="8 9">
    <name type="scientific">Fusarium equiseti</name>
    <name type="common">Fusarium scirpi</name>
    <dbReference type="NCBI Taxonomy" id="61235"/>
    <lineage>
        <taxon>Eukaryota</taxon>
        <taxon>Fungi</taxon>
        <taxon>Dikarya</taxon>
        <taxon>Ascomycota</taxon>
        <taxon>Pezizomycotina</taxon>
        <taxon>Sordariomycetes</taxon>
        <taxon>Hypocreomycetidae</taxon>
        <taxon>Hypocreales</taxon>
        <taxon>Nectriaceae</taxon>
        <taxon>Fusarium</taxon>
        <taxon>Fusarium incarnatum-equiseti species complex</taxon>
    </lineage>
</organism>
<keyword evidence="9" id="KW-1185">Reference proteome</keyword>
<proteinExistence type="predicted"/>
<evidence type="ECO:0000256" key="2">
    <source>
        <dbReference type="ARBA" id="ARBA00022692"/>
    </source>
</evidence>
<dbReference type="Proteomes" id="UP001152024">
    <property type="component" value="Unassembled WGS sequence"/>
</dbReference>
<gene>
    <name evidence="8" type="ORF">NW768_012045</name>
</gene>
<feature type="transmembrane region" description="Helical" evidence="6">
    <location>
        <begin position="89"/>
        <end position="110"/>
    </location>
</feature>
<accession>A0ABQ8QW57</accession>
<feature type="transmembrane region" description="Helical" evidence="6">
    <location>
        <begin position="425"/>
        <end position="451"/>
    </location>
</feature>
<dbReference type="PROSITE" id="PS50850">
    <property type="entry name" value="MFS"/>
    <property type="match status" value="1"/>
</dbReference>
<dbReference type="PANTHER" id="PTHR23502:SF50">
    <property type="entry name" value="TRANSPORTER, PUTATIVE (AFU_ORTHOLOGUE AFUA_5G00430)-RELATED"/>
    <property type="match status" value="1"/>
</dbReference>
<protein>
    <recommendedName>
        <fullName evidence="7">Major facilitator superfamily (MFS) profile domain-containing protein</fullName>
    </recommendedName>
</protein>
<feature type="transmembrane region" description="Helical" evidence="6">
    <location>
        <begin position="355"/>
        <end position="377"/>
    </location>
</feature>
<dbReference type="Gene3D" id="1.20.1250.20">
    <property type="entry name" value="MFS general substrate transporter like domains"/>
    <property type="match status" value="1"/>
</dbReference>
<keyword evidence="2 6" id="KW-0812">Transmembrane</keyword>
<feature type="transmembrane region" description="Helical" evidence="6">
    <location>
        <begin position="52"/>
        <end position="73"/>
    </location>
</feature>
<evidence type="ECO:0000259" key="7">
    <source>
        <dbReference type="PROSITE" id="PS50850"/>
    </source>
</evidence>
<feature type="transmembrane region" description="Helical" evidence="6">
    <location>
        <begin position="205"/>
        <end position="225"/>
    </location>
</feature>
<comment type="caution">
    <text evidence="8">The sequence shown here is derived from an EMBL/GenBank/DDBJ whole genome shotgun (WGS) entry which is preliminary data.</text>
</comment>
<feature type="transmembrane region" description="Helical" evidence="6">
    <location>
        <begin position="398"/>
        <end position="419"/>
    </location>
</feature>
<dbReference type="Pfam" id="PF07690">
    <property type="entry name" value="MFS_1"/>
    <property type="match status" value="1"/>
</dbReference>
<feature type="domain" description="Major facilitator superfamily (MFS) profile" evidence="7">
    <location>
        <begin position="50"/>
        <end position="473"/>
    </location>
</feature>
<dbReference type="SUPFAM" id="SSF103473">
    <property type="entry name" value="MFS general substrate transporter"/>
    <property type="match status" value="1"/>
</dbReference>
<feature type="transmembrane region" description="Helical" evidence="6">
    <location>
        <begin position="176"/>
        <end position="193"/>
    </location>
</feature>
<sequence length="473" mass="51724">MSLVPSSEVEEPMPPGTALLVSDSTSFVLVPTPTNDPNDPLNWSLFRKAVNFGLMCALTIAMFTAVIIQAIFWPQMTVELGFSFDQLNIGLACNVAGLAVGCIFVIPFTIKYGRRSTYIASTAVMAAISWWSARMQTLPELYITNLLYGLACATNETIAQLTIADLFFVHQRGSANGLYIISIVLGNTIVPTIAGVQAEGQGWRWSYYTLGIVLTLMTVILIFGFEETSYTPLALGQHRSLKESQADHEKSSKEKSIAPADVQISRFSDLEKAPQQDGAPPPPPNTYRQQMRLVSVAPSLSLIQGFLSPWRMALTVHVLFAAIQSANVTAFLVLISSVNPIVMSAPPYNFGTAGVGLMLVGPFIGNIIGSLYAGFLGDRLVVWLARRNKGIFEPEMRLYILPLPVLSLGAGLILYGVALDKQWHWVFTCIGSSIYAFGMGSVFDVSFTMVIDAYKEVRNFGSPFRNLPNPLPW</sequence>
<dbReference type="InterPro" id="IPR036259">
    <property type="entry name" value="MFS_trans_sf"/>
</dbReference>